<keyword evidence="2 6" id="KW-0238">DNA-binding</keyword>
<keyword evidence="7" id="KW-1185">Reference proteome</keyword>
<keyword evidence="1" id="KW-0805">Transcription regulation</keyword>
<dbReference type="SUPFAM" id="SSF46785">
    <property type="entry name" value="Winged helix' DNA-binding domain"/>
    <property type="match status" value="1"/>
</dbReference>
<dbReference type="Pfam" id="PF12802">
    <property type="entry name" value="MarR_2"/>
    <property type="match status" value="1"/>
</dbReference>
<dbReference type="InterPro" id="IPR036388">
    <property type="entry name" value="WH-like_DNA-bd_sf"/>
</dbReference>
<dbReference type="GO" id="GO:0003700">
    <property type="term" value="F:DNA-binding transcription factor activity"/>
    <property type="evidence" value="ECO:0007669"/>
    <property type="project" value="InterPro"/>
</dbReference>
<feature type="domain" description="HTH marR-type" evidence="5">
    <location>
        <begin position="9"/>
        <end position="144"/>
    </location>
</feature>
<dbReference type="EMBL" id="FAOZ01000062">
    <property type="protein sequence ID" value="CUU61195.1"/>
    <property type="molecule type" value="Genomic_DNA"/>
</dbReference>
<dbReference type="Gene3D" id="1.10.10.10">
    <property type="entry name" value="Winged helix-like DNA-binding domain superfamily/Winged helix DNA-binding domain"/>
    <property type="match status" value="1"/>
</dbReference>
<dbReference type="Proteomes" id="UP000198802">
    <property type="component" value="Unassembled WGS sequence"/>
</dbReference>
<dbReference type="PROSITE" id="PS50995">
    <property type="entry name" value="HTH_MARR_2"/>
    <property type="match status" value="1"/>
</dbReference>
<dbReference type="SMART" id="SM00347">
    <property type="entry name" value="HTH_MARR"/>
    <property type="match status" value="1"/>
</dbReference>
<proteinExistence type="predicted"/>
<dbReference type="InterPro" id="IPR023187">
    <property type="entry name" value="Tscrpt_reg_MarR-type_CS"/>
</dbReference>
<accession>A0A0S4QZY0</accession>
<evidence type="ECO:0000313" key="6">
    <source>
        <dbReference type="EMBL" id="CUU61195.1"/>
    </source>
</evidence>
<evidence type="ECO:0000256" key="2">
    <source>
        <dbReference type="ARBA" id="ARBA00023125"/>
    </source>
</evidence>
<feature type="compositionally biased region" description="Low complexity" evidence="4">
    <location>
        <begin position="143"/>
        <end position="153"/>
    </location>
</feature>
<evidence type="ECO:0000256" key="4">
    <source>
        <dbReference type="SAM" id="MobiDB-lite"/>
    </source>
</evidence>
<protein>
    <submittedName>
        <fullName evidence="6">DNA-binding transcriptional regulator, MarR family</fullName>
    </submittedName>
</protein>
<dbReference type="PANTHER" id="PTHR39515">
    <property type="entry name" value="CONSERVED PROTEIN"/>
    <property type="match status" value="1"/>
</dbReference>
<evidence type="ECO:0000313" key="7">
    <source>
        <dbReference type="Proteomes" id="UP000198802"/>
    </source>
</evidence>
<reference evidence="7" key="1">
    <citation type="submission" date="2015-11" db="EMBL/GenBank/DDBJ databases">
        <authorList>
            <person name="Varghese N."/>
        </authorList>
    </citation>
    <scope>NUCLEOTIDE SEQUENCE [LARGE SCALE GENOMIC DNA]</scope>
    <source>
        <strain evidence="7">DSM 45899</strain>
    </source>
</reference>
<dbReference type="AlphaFoldDB" id="A0A0S4QZY0"/>
<name>A0A0S4QZY0_9ACTN</name>
<evidence type="ECO:0000256" key="1">
    <source>
        <dbReference type="ARBA" id="ARBA00023015"/>
    </source>
</evidence>
<dbReference type="InterPro" id="IPR052526">
    <property type="entry name" value="HTH-type_Bedaq_tolerance"/>
</dbReference>
<dbReference type="RefSeq" id="WP_242666612.1">
    <property type="nucleotide sequence ID" value="NZ_FAOZ01000062.1"/>
</dbReference>
<sequence length="168" mass="17948">MRGEIGSHEIEIAADVRRGVARLTRRLRAERAAGALSVNKIMVLGHLYREGPSTPGEVAAAEGQQPQSLTRVFADLERDGLLTRRRSEQDRRESVLEITPAGREEMERDMAERDAWLAATVAGLTEAEADLLGVAGRLLSRIASAPSPSPSAAGRDAALTPGTATQPS</sequence>
<dbReference type="InterPro" id="IPR000835">
    <property type="entry name" value="HTH_MarR-typ"/>
</dbReference>
<evidence type="ECO:0000259" key="5">
    <source>
        <dbReference type="PROSITE" id="PS50995"/>
    </source>
</evidence>
<dbReference type="GO" id="GO:0003677">
    <property type="term" value="F:DNA binding"/>
    <property type="evidence" value="ECO:0007669"/>
    <property type="project" value="UniProtKB-KW"/>
</dbReference>
<organism evidence="6 7">
    <name type="scientific">Parafrankia irregularis</name>
    <dbReference type="NCBI Taxonomy" id="795642"/>
    <lineage>
        <taxon>Bacteria</taxon>
        <taxon>Bacillati</taxon>
        <taxon>Actinomycetota</taxon>
        <taxon>Actinomycetes</taxon>
        <taxon>Frankiales</taxon>
        <taxon>Frankiaceae</taxon>
        <taxon>Parafrankia</taxon>
    </lineage>
</organism>
<gene>
    <name evidence="6" type="ORF">Ga0074812_1625</name>
</gene>
<dbReference type="PANTHER" id="PTHR39515:SF2">
    <property type="entry name" value="HTH-TYPE TRANSCRIPTIONAL REGULATOR RV0880"/>
    <property type="match status" value="1"/>
</dbReference>
<feature type="region of interest" description="Disordered" evidence="4">
    <location>
        <begin position="143"/>
        <end position="168"/>
    </location>
</feature>
<evidence type="ECO:0000256" key="3">
    <source>
        <dbReference type="ARBA" id="ARBA00023163"/>
    </source>
</evidence>
<keyword evidence="3" id="KW-0804">Transcription</keyword>
<dbReference type="PROSITE" id="PS01117">
    <property type="entry name" value="HTH_MARR_1"/>
    <property type="match status" value="1"/>
</dbReference>
<dbReference type="InterPro" id="IPR036390">
    <property type="entry name" value="WH_DNA-bd_sf"/>
</dbReference>